<gene>
    <name evidence="2" type="ORF">DHEL01_v205871</name>
</gene>
<keyword evidence="2" id="KW-0489">Methyltransferase</keyword>
<keyword evidence="2" id="KW-0808">Transferase</keyword>
<accession>A0A2P5HZQ3</accession>
<dbReference type="InParanoid" id="A0A2P5HZQ3"/>
<dbReference type="EMBL" id="MAVT02000450">
    <property type="protein sequence ID" value="POS75728.1"/>
    <property type="molecule type" value="Genomic_DNA"/>
</dbReference>
<dbReference type="Proteomes" id="UP000094444">
    <property type="component" value="Unassembled WGS sequence"/>
</dbReference>
<evidence type="ECO:0000256" key="1">
    <source>
        <dbReference type="ARBA" id="ARBA00023604"/>
    </source>
</evidence>
<dbReference type="PANTHER" id="PTHR34598">
    <property type="entry name" value="BLL6449 PROTEIN"/>
    <property type="match status" value="1"/>
</dbReference>
<evidence type="ECO:0000313" key="2">
    <source>
        <dbReference type="EMBL" id="POS75728.1"/>
    </source>
</evidence>
<sequence length="257" mass="29641">MTKASIQFLKWNPLYETEKPFQIFGALNEDSADQRKSNLAWHEEQVEVQDCRNNVHEFGLDSHGFAIRRLPTFTELPDREAVIGEYLPAIKKMLQAELEDVGTVFLFDWRIRESVDQVKAGGMINFRDQFQPLLPSNYAHTDTSPISVIRRIRESFPNEAAQILRQRVRAVNVWKPLSNPVEEWPLALCDGTTVGRDDLIETDSIRQGNVSSHYYVRYNPEQKCIKQLWPVENPKPRRSIEVRTLIFSAKVDTAKGA</sequence>
<comment type="caution">
    <text evidence="2">The sequence shown here is derived from an EMBL/GenBank/DDBJ whole genome shotgun (WGS) entry which is preliminary data.</text>
</comment>
<comment type="similarity">
    <text evidence="1">Belongs to the asaB hydroxylase/desaturase family.</text>
</comment>
<dbReference type="AlphaFoldDB" id="A0A2P5HZQ3"/>
<proteinExistence type="inferred from homology"/>
<protein>
    <submittedName>
        <fullName evidence="2">Methyltransferase CmcJ</fullName>
    </submittedName>
</protein>
<dbReference type="GO" id="GO:0032259">
    <property type="term" value="P:methylation"/>
    <property type="evidence" value="ECO:0007669"/>
    <property type="project" value="UniProtKB-KW"/>
</dbReference>
<dbReference type="STRING" id="158607.A0A2P5HZQ3"/>
<evidence type="ECO:0000313" key="3">
    <source>
        <dbReference type="Proteomes" id="UP000094444"/>
    </source>
</evidence>
<dbReference type="InterPro" id="IPR044053">
    <property type="entry name" value="AsaB-like"/>
</dbReference>
<dbReference type="GO" id="GO:0008168">
    <property type="term" value="F:methyltransferase activity"/>
    <property type="evidence" value="ECO:0007669"/>
    <property type="project" value="UniProtKB-KW"/>
</dbReference>
<dbReference type="NCBIfam" id="NF041278">
    <property type="entry name" value="CmcJ_NvfI_EfuI"/>
    <property type="match status" value="1"/>
</dbReference>
<dbReference type="GO" id="GO:0016491">
    <property type="term" value="F:oxidoreductase activity"/>
    <property type="evidence" value="ECO:0007669"/>
    <property type="project" value="InterPro"/>
</dbReference>
<dbReference type="PANTHER" id="PTHR34598:SF3">
    <property type="entry name" value="OXIDOREDUCTASE AN1597"/>
    <property type="match status" value="1"/>
</dbReference>
<dbReference type="OrthoDB" id="412788at2759"/>
<organism evidence="2 3">
    <name type="scientific">Diaporthe helianthi</name>
    <dbReference type="NCBI Taxonomy" id="158607"/>
    <lineage>
        <taxon>Eukaryota</taxon>
        <taxon>Fungi</taxon>
        <taxon>Dikarya</taxon>
        <taxon>Ascomycota</taxon>
        <taxon>Pezizomycotina</taxon>
        <taxon>Sordariomycetes</taxon>
        <taxon>Sordariomycetidae</taxon>
        <taxon>Diaporthales</taxon>
        <taxon>Diaporthaceae</taxon>
        <taxon>Diaporthe</taxon>
    </lineage>
</organism>
<name>A0A2P5HZQ3_DIAHE</name>
<keyword evidence="3" id="KW-1185">Reference proteome</keyword>
<reference evidence="2" key="1">
    <citation type="submission" date="2017-09" db="EMBL/GenBank/DDBJ databases">
        <title>Polyketide synthases of a Diaporthe helianthi virulent isolate.</title>
        <authorList>
            <person name="Baroncelli R."/>
        </authorList>
    </citation>
    <scope>NUCLEOTIDE SEQUENCE [LARGE SCALE GENOMIC DNA]</scope>
    <source>
        <strain evidence="2">7/96</strain>
    </source>
</reference>